<dbReference type="AlphaFoldDB" id="A0A8K0EWQ8"/>
<comment type="subunit">
    <text evidence="16">Complex I is composed of 45 different subunits. Interacts with BCAP31.</text>
</comment>
<keyword evidence="6" id="KW-0679">Respiratory chain</keyword>
<comment type="similarity">
    <text evidence="3">Belongs to the complex I NDUFB11 subunit family.</text>
</comment>
<name>A0A8K0EWQ8_BRALA</name>
<evidence type="ECO:0000256" key="2">
    <source>
        <dbReference type="ARBA" id="ARBA00004434"/>
    </source>
</evidence>
<keyword evidence="5" id="KW-0813">Transport</keyword>
<keyword evidence="19" id="KW-1185">Reference proteome</keyword>
<dbReference type="EMBL" id="OV696690">
    <property type="protein sequence ID" value="CAH1265472.1"/>
    <property type="molecule type" value="Genomic_DNA"/>
</dbReference>
<evidence type="ECO:0000256" key="10">
    <source>
        <dbReference type="ARBA" id="ARBA00022982"/>
    </source>
</evidence>
<keyword evidence="13 17" id="KW-0472">Membrane</keyword>
<keyword evidence="8" id="KW-0999">Mitochondrion inner membrane</keyword>
<evidence type="ECO:0000256" key="11">
    <source>
        <dbReference type="ARBA" id="ARBA00022989"/>
    </source>
</evidence>
<dbReference type="Proteomes" id="UP000838412">
    <property type="component" value="Chromosome 5"/>
</dbReference>
<evidence type="ECO:0000256" key="3">
    <source>
        <dbReference type="ARBA" id="ARBA00008915"/>
    </source>
</evidence>
<dbReference type="PANTHER" id="PTHR13327:SF0">
    <property type="entry name" value="NADH DEHYDROGENASE [UBIQUINONE] 1 BETA SUBCOMPLEX SUBUNIT 11, MITOCHONDRIAL"/>
    <property type="match status" value="1"/>
</dbReference>
<keyword evidence="9" id="KW-0809">Transit peptide</keyword>
<dbReference type="OrthoDB" id="5917019at2759"/>
<evidence type="ECO:0000256" key="15">
    <source>
        <dbReference type="ARBA" id="ARBA00031387"/>
    </source>
</evidence>
<gene>
    <name evidence="18" type="primary">NDUFB11</name>
    <name evidence="18" type="ORF">BLAG_LOCUS19448</name>
</gene>
<evidence type="ECO:0000256" key="1">
    <source>
        <dbReference type="ARBA" id="ARBA00003195"/>
    </source>
</evidence>
<evidence type="ECO:0000256" key="16">
    <source>
        <dbReference type="ARBA" id="ARBA00046528"/>
    </source>
</evidence>
<sequence length="166" mass="18836">MASLLVSGGRSLLRKNVLQTLARCQVAALKTGAGGDKSTTAEVVGEEKKLHLPLGETIVRRGDRPGELKDEDINWEWRGFSEDPIEDMKNHRALFFWAISVCLVLGPLYLYYMPERYMRAWVKREGKMEYARRLREGGPLIDPNVVDPAKVILPPEEEVPEPLYTL</sequence>
<feature type="transmembrane region" description="Helical" evidence="17">
    <location>
        <begin position="94"/>
        <end position="112"/>
    </location>
</feature>
<evidence type="ECO:0000256" key="17">
    <source>
        <dbReference type="SAM" id="Phobius"/>
    </source>
</evidence>
<evidence type="ECO:0000256" key="14">
    <source>
        <dbReference type="ARBA" id="ARBA00030753"/>
    </source>
</evidence>
<evidence type="ECO:0000256" key="9">
    <source>
        <dbReference type="ARBA" id="ARBA00022946"/>
    </source>
</evidence>
<protein>
    <recommendedName>
        <fullName evidence="4">NADH dehydrogenase [ubiquinone] 1 beta subcomplex subunit 11, mitochondrial</fullName>
    </recommendedName>
    <alternativeName>
        <fullName evidence="15">Complex I-ESSS</fullName>
    </alternativeName>
    <alternativeName>
        <fullName evidence="14">NADH-ubiquinone oxidoreductase ESSS subunit</fullName>
    </alternativeName>
</protein>
<comment type="function">
    <text evidence="1">Accessory subunit of the mitochondrial membrane respiratory chain NADH dehydrogenase (Complex I), that is believed not to be involved in catalysis. Complex I functions in the transfer of electrons from NADH to the respiratory chain. The immediate electron acceptor for the enzyme is believed to be ubiquinone.</text>
</comment>
<evidence type="ECO:0000256" key="6">
    <source>
        <dbReference type="ARBA" id="ARBA00022660"/>
    </source>
</evidence>
<dbReference type="InterPro" id="IPR019329">
    <property type="entry name" value="NADH_UbQ_OxRdtase_ESSS_su"/>
</dbReference>
<keyword evidence="10" id="KW-0249">Electron transport</keyword>
<dbReference type="GO" id="GO:0005743">
    <property type="term" value="C:mitochondrial inner membrane"/>
    <property type="evidence" value="ECO:0007669"/>
    <property type="project" value="UniProtKB-SubCell"/>
</dbReference>
<organism evidence="18 19">
    <name type="scientific">Branchiostoma lanceolatum</name>
    <name type="common">Common lancelet</name>
    <name type="synonym">Amphioxus lanceolatum</name>
    <dbReference type="NCBI Taxonomy" id="7740"/>
    <lineage>
        <taxon>Eukaryota</taxon>
        <taxon>Metazoa</taxon>
        <taxon>Chordata</taxon>
        <taxon>Cephalochordata</taxon>
        <taxon>Leptocardii</taxon>
        <taxon>Amphioxiformes</taxon>
        <taxon>Branchiostomatidae</taxon>
        <taxon>Branchiostoma</taxon>
    </lineage>
</organism>
<evidence type="ECO:0000256" key="4">
    <source>
        <dbReference type="ARBA" id="ARBA00018632"/>
    </source>
</evidence>
<dbReference type="PANTHER" id="PTHR13327">
    <property type="entry name" value="NADH-UBIQUINONE OXIDOREDUCTASE ESSS SUBUNIT, MITOCHONDRIAL PRECURSOR"/>
    <property type="match status" value="1"/>
</dbReference>
<dbReference type="Pfam" id="PF10183">
    <property type="entry name" value="ESSS"/>
    <property type="match status" value="1"/>
</dbReference>
<comment type="subcellular location">
    <subcellularLocation>
        <location evidence="2">Mitochondrion inner membrane</location>
        <topology evidence="2">Single-pass membrane protein</topology>
    </subcellularLocation>
</comment>
<keyword evidence="11 17" id="KW-1133">Transmembrane helix</keyword>
<evidence type="ECO:0000256" key="13">
    <source>
        <dbReference type="ARBA" id="ARBA00023136"/>
    </source>
</evidence>
<evidence type="ECO:0000256" key="12">
    <source>
        <dbReference type="ARBA" id="ARBA00023128"/>
    </source>
</evidence>
<keyword evidence="7 17" id="KW-0812">Transmembrane</keyword>
<evidence type="ECO:0000256" key="5">
    <source>
        <dbReference type="ARBA" id="ARBA00022448"/>
    </source>
</evidence>
<reference evidence="18" key="1">
    <citation type="submission" date="2022-01" db="EMBL/GenBank/DDBJ databases">
        <authorList>
            <person name="Braso-Vives M."/>
        </authorList>
    </citation>
    <scope>NUCLEOTIDE SEQUENCE</scope>
</reference>
<proteinExistence type="inferred from homology"/>
<evidence type="ECO:0000313" key="19">
    <source>
        <dbReference type="Proteomes" id="UP000838412"/>
    </source>
</evidence>
<keyword evidence="12" id="KW-0496">Mitochondrion</keyword>
<evidence type="ECO:0000313" key="18">
    <source>
        <dbReference type="EMBL" id="CAH1265472.1"/>
    </source>
</evidence>
<evidence type="ECO:0000256" key="8">
    <source>
        <dbReference type="ARBA" id="ARBA00022792"/>
    </source>
</evidence>
<accession>A0A8K0EWQ8</accession>
<evidence type="ECO:0000256" key="7">
    <source>
        <dbReference type="ARBA" id="ARBA00022692"/>
    </source>
</evidence>